<dbReference type="InterPro" id="IPR001451">
    <property type="entry name" value="Hexapep"/>
</dbReference>
<dbReference type="RefSeq" id="WP_124696392.1">
    <property type="nucleotide sequence ID" value="NZ_JBHUFE010000010.1"/>
</dbReference>
<dbReference type="Gene3D" id="2.160.10.10">
    <property type="entry name" value="Hexapeptide repeat proteins"/>
    <property type="match status" value="1"/>
</dbReference>
<keyword evidence="5" id="KW-1185">Reference proteome</keyword>
<dbReference type="SUPFAM" id="SSF51161">
    <property type="entry name" value="Trimeric LpxA-like enzymes"/>
    <property type="match status" value="1"/>
</dbReference>
<gene>
    <name evidence="4" type="ORF">EH198_15435</name>
</gene>
<comment type="similarity">
    <text evidence="1">Belongs to the transferase hexapeptide repeat family.</text>
</comment>
<evidence type="ECO:0000256" key="1">
    <source>
        <dbReference type="ARBA" id="ARBA00007274"/>
    </source>
</evidence>
<keyword evidence="4" id="KW-0012">Acyltransferase</keyword>
<keyword evidence="3" id="KW-0677">Repeat</keyword>
<dbReference type="AlphaFoldDB" id="A0A3N9P6C6"/>
<dbReference type="PROSITE" id="PS00101">
    <property type="entry name" value="HEXAPEP_TRANSFERASES"/>
    <property type="match status" value="1"/>
</dbReference>
<evidence type="ECO:0000313" key="5">
    <source>
        <dbReference type="Proteomes" id="UP000282529"/>
    </source>
</evidence>
<keyword evidence="2 4" id="KW-0808">Transferase</keyword>
<dbReference type="CDD" id="cd04647">
    <property type="entry name" value="LbH_MAT_like"/>
    <property type="match status" value="1"/>
</dbReference>
<dbReference type="InterPro" id="IPR011004">
    <property type="entry name" value="Trimer_LpxA-like_sf"/>
</dbReference>
<dbReference type="Proteomes" id="UP000282529">
    <property type="component" value="Unassembled WGS sequence"/>
</dbReference>
<reference evidence="4 5" key="1">
    <citation type="submission" date="2018-11" db="EMBL/GenBank/DDBJ databases">
        <title>Genome sequence of strain 7197.</title>
        <authorList>
            <person name="Gao J."/>
            <person name="Sun J."/>
        </authorList>
    </citation>
    <scope>NUCLEOTIDE SEQUENCE [LARGE SCALE GENOMIC DNA]</scope>
    <source>
        <strain evidence="4 5">7197</strain>
    </source>
</reference>
<dbReference type="InterPro" id="IPR018357">
    <property type="entry name" value="Hexapep_transf_CS"/>
</dbReference>
<evidence type="ECO:0000256" key="2">
    <source>
        <dbReference type="ARBA" id="ARBA00022679"/>
    </source>
</evidence>
<dbReference type="InterPro" id="IPR051159">
    <property type="entry name" value="Hexapeptide_acetyltransf"/>
</dbReference>
<evidence type="ECO:0000313" key="4">
    <source>
        <dbReference type="EMBL" id="RQW10644.1"/>
    </source>
</evidence>
<dbReference type="GO" id="GO:0008374">
    <property type="term" value="F:O-acyltransferase activity"/>
    <property type="evidence" value="ECO:0007669"/>
    <property type="project" value="TreeGrafter"/>
</dbReference>
<dbReference type="PANTHER" id="PTHR23416">
    <property type="entry name" value="SIALIC ACID SYNTHASE-RELATED"/>
    <property type="match status" value="1"/>
</dbReference>
<protein>
    <submittedName>
        <fullName evidence="4">Acyltransferase</fullName>
    </submittedName>
</protein>
<comment type="caution">
    <text evidence="4">The sequence shown here is derived from an EMBL/GenBank/DDBJ whole genome shotgun (WGS) entry which is preliminary data.</text>
</comment>
<evidence type="ECO:0000256" key="3">
    <source>
        <dbReference type="ARBA" id="ARBA00022737"/>
    </source>
</evidence>
<organism evidence="4 5">
    <name type="scientific">Paenibacillus rhizophilus</name>
    <dbReference type="NCBI Taxonomy" id="1850366"/>
    <lineage>
        <taxon>Bacteria</taxon>
        <taxon>Bacillati</taxon>
        <taxon>Bacillota</taxon>
        <taxon>Bacilli</taxon>
        <taxon>Bacillales</taxon>
        <taxon>Paenibacillaceae</taxon>
        <taxon>Paenibacillus</taxon>
    </lineage>
</organism>
<sequence length="187" mass="20403">MFERVKKAIAFRLGRISAEELNINACINQGMTVGRGCHGLGAATIDYAHCWLIEIGDNVTFAPQVYLLAHDASTKRHLDYTKIAKIVIEDGAFIGARALIMPGVTVGKNSIVAAGSVVTKSVPEGMVVAGNPARVLSTTEAYIQKHKEKMEQSDLYDETWTIGRRISPDMCRQMSDQLMNGSVGYVK</sequence>
<accession>A0A3N9P6C6</accession>
<dbReference type="OrthoDB" id="9812571at2"/>
<proteinExistence type="inferred from homology"/>
<dbReference type="PANTHER" id="PTHR23416:SF23">
    <property type="entry name" value="ACETYLTRANSFERASE C18B11.09C-RELATED"/>
    <property type="match status" value="1"/>
</dbReference>
<name>A0A3N9P6C6_9BACL</name>
<dbReference type="EMBL" id="RQPI01000008">
    <property type="protein sequence ID" value="RQW10644.1"/>
    <property type="molecule type" value="Genomic_DNA"/>
</dbReference>
<dbReference type="Pfam" id="PF14602">
    <property type="entry name" value="Hexapep_2"/>
    <property type="match status" value="1"/>
</dbReference>